<organism evidence="1 2">
    <name type="scientific">Fibrisoma limi BUZ 3</name>
    <dbReference type="NCBI Taxonomy" id="1185876"/>
    <lineage>
        <taxon>Bacteria</taxon>
        <taxon>Pseudomonadati</taxon>
        <taxon>Bacteroidota</taxon>
        <taxon>Cytophagia</taxon>
        <taxon>Cytophagales</taxon>
        <taxon>Spirosomataceae</taxon>
        <taxon>Fibrisoma</taxon>
    </lineage>
</organism>
<dbReference type="Proteomes" id="UP000009309">
    <property type="component" value="Unassembled WGS sequence"/>
</dbReference>
<evidence type="ECO:0000313" key="2">
    <source>
        <dbReference type="Proteomes" id="UP000009309"/>
    </source>
</evidence>
<dbReference type="EMBL" id="CAIT01000005">
    <property type="protein sequence ID" value="CCH52353.1"/>
    <property type="molecule type" value="Genomic_DNA"/>
</dbReference>
<sequence>MPRSTRLITESQTLELPYVSEIANVSGIGNVYAIPSEELDDVDKITDQALRNAVMNTMYRLLPGQRRTLAKGKYQIICLSNTTAFLSCSGLLAPSIKPAN</sequence>
<dbReference type="AlphaFoldDB" id="I2GEM8"/>
<proteinExistence type="predicted"/>
<protein>
    <submittedName>
        <fullName evidence="1">Uncharacterized protein</fullName>
    </submittedName>
</protein>
<evidence type="ECO:0000313" key="1">
    <source>
        <dbReference type="EMBL" id="CCH52353.1"/>
    </source>
</evidence>
<accession>I2GEM8</accession>
<keyword evidence="2" id="KW-1185">Reference proteome</keyword>
<reference evidence="1 2" key="1">
    <citation type="journal article" date="2012" name="J. Bacteriol.">
        <title>Genome Sequence of the Filamentous Bacterium Fibrisoma limi BUZ 3T.</title>
        <authorList>
            <person name="Filippini M."/>
            <person name="Qi W."/>
            <person name="Jaenicke S."/>
            <person name="Goesmann A."/>
            <person name="Smits T.H."/>
            <person name="Bagheri H.C."/>
        </authorList>
    </citation>
    <scope>NUCLEOTIDE SEQUENCE [LARGE SCALE GENOMIC DNA]</scope>
    <source>
        <strain evidence="2">BUZ 3T</strain>
    </source>
</reference>
<name>I2GEM8_9BACT</name>
<comment type="caution">
    <text evidence="1">The sequence shown here is derived from an EMBL/GenBank/DDBJ whole genome shotgun (WGS) entry which is preliminary data.</text>
</comment>
<gene>
    <name evidence="1" type="ORF">BN8_01349</name>
</gene>
<dbReference type="STRING" id="1185876.BN8_01349"/>